<proteinExistence type="predicted"/>
<keyword evidence="2" id="KW-1185">Reference proteome</keyword>
<dbReference type="EMBL" id="JAKRRY010000001">
    <property type="protein sequence ID" value="MCW8344554.1"/>
    <property type="molecule type" value="Genomic_DNA"/>
</dbReference>
<dbReference type="RefSeq" id="WP_265672974.1">
    <property type="nucleotide sequence ID" value="NZ_JAKRRY010000001.1"/>
</dbReference>
<protein>
    <recommendedName>
        <fullName evidence="3">3-oxoacyl-ACP synthase</fullName>
    </recommendedName>
</protein>
<evidence type="ECO:0000313" key="2">
    <source>
        <dbReference type="Proteomes" id="UP001155587"/>
    </source>
</evidence>
<evidence type="ECO:0000313" key="1">
    <source>
        <dbReference type="EMBL" id="MCW8344554.1"/>
    </source>
</evidence>
<reference evidence="1" key="1">
    <citation type="submission" date="2022-02" db="EMBL/GenBank/DDBJ databases">
        <title>Vibrio sp. nov, a new bacterium isolated from seawater.</title>
        <authorList>
            <person name="Yuan Y."/>
        </authorList>
    </citation>
    <scope>NUCLEOTIDE SEQUENCE</scope>
    <source>
        <strain evidence="1">ZSDZ65</strain>
    </source>
</reference>
<gene>
    <name evidence="1" type="ORF">MD535_00740</name>
</gene>
<name>A0A9X3HUS6_9VIBR</name>
<comment type="caution">
    <text evidence="1">The sequence shown here is derived from an EMBL/GenBank/DDBJ whole genome shotgun (WGS) entry which is preliminary data.</text>
</comment>
<accession>A0A9X3HUS6</accession>
<organism evidence="1 2">
    <name type="scientific">Vibrio qingdaonensis</name>
    <dbReference type="NCBI Taxonomy" id="2829491"/>
    <lineage>
        <taxon>Bacteria</taxon>
        <taxon>Pseudomonadati</taxon>
        <taxon>Pseudomonadota</taxon>
        <taxon>Gammaproteobacteria</taxon>
        <taxon>Vibrionales</taxon>
        <taxon>Vibrionaceae</taxon>
        <taxon>Vibrio</taxon>
    </lineage>
</organism>
<dbReference type="Proteomes" id="UP001155587">
    <property type="component" value="Unassembled WGS sequence"/>
</dbReference>
<evidence type="ECO:0008006" key="3">
    <source>
        <dbReference type="Google" id="ProtNLM"/>
    </source>
</evidence>
<dbReference type="AlphaFoldDB" id="A0A9X3HUS6"/>
<sequence length="229" mass="26183">MKPCFPSLPQSAQSHSPVKNWLVLYRQQPIDFTTEQQIALARLLPLLICGEQSSQWVFHNEVQRQRDDNPLQEAVEDFESIVADEQYHEKALELVRLTLPEPADITQIKRRSQRFFAALGLRQNFDVHFAQIACLDALVCRLMLAIEKGSLNSEHPFVLLCRAIKQDEAKHVTLSKRHALALGFEHSQWQSLKSSIADRLYTLLASERSAFETIGVELDTIFDSKEGDQ</sequence>